<comment type="catalytic activity">
    <reaction evidence="1">
        <text>2 a phenolic donor + H2O2 = 2 a phenolic radical donor + 2 H2O</text>
        <dbReference type="Rhea" id="RHEA:56136"/>
        <dbReference type="ChEBI" id="CHEBI:15377"/>
        <dbReference type="ChEBI" id="CHEBI:16240"/>
        <dbReference type="ChEBI" id="CHEBI:139520"/>
        <dbReference type="ChEBI" id="CHEBI:139521"/>
        <dbReference type="EC" id="1.11.1.7"/>
    </reaction>
</comment>
<keyword evidence="7" id="KW-0349">Heme</keyword>
<dbReference type="FunFam" id="1.10.520.10:FF:000008">
    <property type="entry name" value="Peroxidase"/>
    <property type="match status" value="1"/>
</dbReference>
<evidence type="ECO:0000256" key="8">
    <source>
        <dbReference type="ARBA" id="ARBA00022723"/>
    </source>
</evidence>
<dbReference type="GO" id="GO:0006979">
    <property type="term" value="P:response to oxidative stress"/>
    <property type="evidence" value="ECO:0007669"/>
    <property type="project" value="InterPro"/>
</dbReference>
<keyword evidence="14" id="KW-0376">Hydrogen peroxide</keyword>
<keyword evidence="6" id="KW-0575">Peroxidase</keyword>
<dbReference type="CDD" id="cd00693">
    <property type="entry name" value="secretory_peroxidase"/>
    <property type="match status" value="1"/>
</dbReference>
<keyword evidence="23" id="KW-1185">Reference proteome</keyword>
<evidence type="ECO:0000256" key="5">
    <source>
        <dbReference type="ARBA" id="ARBA00012313"/>
    </source>
</evidence>
<dbReference type="InterPro" id="IPR000823">
    <property type="entry name" value="Peroxidase_pln"/>
</dbReference>
<evidence type="ECO:0000256" key="6">
    <source>
        <dbReference type="ARBA" id="ARBA00022559"/>
    </source>
</evidence>
<feature type="binding site" evidence="17">
    <location>
        <position position="209"/>
    </location>
    <ligand>
        <name>Ca(2+)</name>
        <dbReference type="ChEBI" id="CHEBI:29108"/>
        <label>1</label>
    </ligand>
</feature>
<sequence length="498" mass="53546">MAEDPVPGGQDPKQCDASGRGFYVGGPAKSRPTRRQQRPTARGGLQQAARKRTLRRGRRGGPSGPRPSETPPPSGIVARSLIREEPGAQEPARSRMEPVFAKFPAYKNTSKESKPKMAMPSTRKASLLVLAVAIAAVSLAPPGAADLKQNYYASTCPNVETIVRGVVQQKKDATIRTIGTTIRLFFHDCFVEGCDGSVLIDSTAGEQAEKDAPDNKSLAFEGFDTVQSAKAAVEAACPDTVSCADVLALATRDAIALSGGPFFQVELGRLDGLSSNASSVPGQLPEPNQTVNQLLAVFTAHGLNMSDLVALSAAHSVGQAHCNKFESRLYSYQPGQPTDPTLNPKYARFLESSCPLGGPDNLVFLDQASPAQFDNQYYRNLQDGGGLLGSDEVLYTDNRTRPMVDAWANSTSAFYQAFVDAILRLGRVGIKSGKQGNIRKRCNAPESASHIVFHCPFASAFWAKLDIQIPPDQEQAAAAAIITRSRSTPQYPRSRQRR</sequence>
<comment type="function">
    <text evidence="2">Removal of H(2)O(2), oxidation of toxic reductants, biosynthesis and degradation of lignin, suberization, auxin catabolism, response to environmental stresses such as wounding, pathogen attack and oxidative stress. These functions might be dependent on each isozyme/isoform in each plant tissue.</text>
</comment>
<evidence type="ECO:0000256" key="9">
    <source>
        <dbReference type="ARBA" id="ARBA00022837"/>
    </source>
</evidence>
<gene>
    <name evidence="22" type="ORF">U9M48_010651</name>
</gene>
<dbReference type="Gene3D" id="1.10.420.10">
    <property type="entry name" value="Peroxidase, domain 2"/>
    <property type="match status" value="1"/>
</dbReference>
<feature type="binding site" evidence="17">
    <location>
        <position position="191"/>
    </location>
    <ligand>
        <name>Ca(2+)</name>
        <dbReference type="ChEBI" id="CHEBI:29108"/>
        <label>1</label>
    </ligand>
</feature>
<dbReference type="GO" id="GO:0005576">
    <property type="term" value="C:extracellular region"/>
    <property type="evidence" value="ECO:0007669"/>
    <property type="project" value="UniProtKB-SubCell"/>
</dbReference>
<feature type="binding site" evidence="17">
    <location>
        <position position="195"/>
    </location>
    <ligand>
        <name>Ca(2+)</name>
        <dbReference type="ChEBI" id="CHEBI:29108"/>
        <label>1</label>
    </ligand>
</feature>
<evidence type="ECO:0000256" key="19">
    <source>
        <dbReference type="PIRSR" id="PIRSR600823-5"/>
    </source>
</evidence>
<feature type="binding site" evidence="17">
    <location>
        <position position="374"/>
    </location>
    <ligand>
        <name>Ca(2+)</name>
        <dbReference type="ChEBI" id="CHEBI:29108"/>
        <label>2</label>
    </ligand>
</feature>
<dbReference type="Gene3D" id="1.10.520.10">
    <property type="match status" value="1"/>
</dbReference>
<dbReference type="PRINTS" id="PR00461">
    <property type="entry name" value="PLPEROXIDASE"/>
</dbReference>
<dbReference type="PROSITE" id="PS50873">
    <property type="entry name" value="PEROXIDASE_4"/>
    <property type="match status" value="1"/>
</dbReference>
<comment type="cofactor">
    <cofactor evidence="17">
        <name>heme b</name>
        <dbReference type="ChEBI" id="CHEBI:60344"/>
    </cofactor>
    <text evidence="17">Binds 1 heme b (iron(II)-protoporphyrin IX) group per subunit.</text>
</comment>
<feature type="binding site" evidence="17">
    <location>
        <position position="366"/>
    </location>
    <ligand>
        <name>Ca(2+)</name>
        <dbReference type="ChEBI" id="CHEBI:29108"/>
        <label>2</label>
    </ligand>
</feature>
<feature type="site" description="Transition state stabilizer" evidence="18">
    <location>
        <position position="183"/>
    </location>
</feature>
<evidence type="ECO:0000256" key="12">
    <source>
        <dbReference type="ARBA" id="ARBA00023157"/>
    </source>
</evidence>
<evidence type="ECO:0000313" key="23">
    <source>
        <dbReference type="Proteomes" id="UP001341281"/>
    </source>
</evidence>
<feature type="active site" description="Proton acceptor" evidence="15">
    <location>
        <position position="187"/>
    </location>
</feature>
<dbReference type="GO" id="GO:0046872">
    <property type="term" value="F:metal ion binding"/>
    <property type="evidence" value="ECO:0007669"/>
    <property type="project" value="UniProtKB-KW"/>
</dbReference>
<dbReference type="Proteomes" id="UP001341281">
    <property type="component" value="Chromosome 02"/>
</dbReference>
<feature type="binding site" evidence="17">
    <location>
        <position position="188"/>
    </location>
    <ligand>
        <name>Ca(2+)</name>
        <dbReference type="ChEBI" id="CHEBI:29108"/>
        <label>1</label>
    </ligand>
</feature>
<keyword evidence="8 17" id="KW-0479">Metal-binding</keyword>
<proteinExistence type="inferred from homology"/>
<feature type="binding site" evidence="16">
    <location>
        <position position="285"/>
    </location>
    <ligand>
        <name>substrate</name>
    </ligand>
</feature>
<dbReference type="PANTHER" id="PTHR31517">
    <property type="match status" value="1"/>
</dbReference>
<evidence type="ECO:0000256" key="13">
    <source>
        <dbReference type="ARBA" id="ARBA00023283"/>
    </source>
</evidence>
<feature type="region of interest" description="Disordered" evidence="20">
    <location>
        <begin position="1"/>
        <end position="76"/>
    </location>
</feature>
<evidence type="ECO:0000256" key="16">
    <source>
        <dbReference type="PIRSR" id="PIRSR600823-2"/>
    </source>
</evidence>
<feature type="disulfide bond" evidence="19">
    <location>
        <begin position="189"/>
        <end position="194"/>
    </location>
</feature>
<dbReference type="InterPro" id="IPR019793">
    <property type="entry name" value="Peroxidases_heam-ligand_BS"/>
</dbReference>
<feature type="disulfide bond" evidence="19">
    <location>
        <begin position="322"/>
        <end position="354"/>
    </location>
</feature>
<dbReference type="EC" id="1.11.1.7" evidence="5"/>
<feature type="disulfide bond" evidence="19">
    <location>
        <begin position="156"/>
        <end position="237"/>
    </location>
</feature>
<evidence type="ECO:0000256" key="14">
    <source>
        <dbReference type="ARBA" id="ARBA00023324"/>
    </source>
</evidence>
<dbReference type="InterPro" id="IPR033905">
    <property type="entry name" value="Secretory_peroxidase"/>
</dbReference>
<dbReference type="GO" id="GO:0020037">
    <property type="term" value="F:heme binding"/>
    <property type="evidence" value="ECO:0007669"/>
    <property type="project" value="InterPro"/>
</dbReference>
<keyword evidence="9 17" id="KW-0106">Calcium</keyword>
<dbReference type="FunFam" id="1.10.420.10:FF:000001">
    <property type="entry name" value="Peroxidase"/>
    <property type="match status" value="1"/>
</dbReference>
<dbReference type="GO" id="GO:0042744">
    <property type="term" value="P:hydrogen peroxide catabolic process"/>
    <property type="evidence" value="ECO:0007669"/>
    <property type="project" value="UniProtKB-KW"/>
</dbReference>
<evidence type="ECO:0000256" key="4">
    <source>
        <dbReference type="ARBA" id="ARBA00006873"/>
    </source>
</evidence>
<evidence type="ECO:0000256" key="10">
    <source>
        <dbReference type="ARBA" id="ARBA00023002"/>
    </source>
</evidence>
<dbReference type="GO" id="GO:0140825">
    <property type="term" value="F:lactoperoxidase activity"/>
    <property type="evidence" value="ECO:0007669"/>
    <property type="project" value="UniProtKB-EC"/>
</dbReference>
<reference evidence="22 23" key="1">
    <citation type="submission" date="2024-02" db="EMBL/GenBank/DDBJ databases">
        <title>High-quality chromosome-scale genome assembly of Pensacola bahiagrass (Paspalum notatum Flugge var. saurae).</title>
        <authorList>
            <person name="Vega J.M."/>
            <person name="Podio M."/>
            <person name="Orjuela J."/>
            <person name="Siena L.A."/>
            <person name="Pessino S.C."/>
            <person name="Combes M.C."/>
            <person name="Mariac C."/>
            <person name="Albertini E."/>
            <person name="Pupilli F."/>
            <person name="Ortiz J.P.A."/>
            <person name="Leblanc O."/>
        </authorList>
    </citation>
    <scope>NUCLEOTIDE SEQUENCE [LARGE SCALE GENOMIC DNA]</scope>
    <source>
        <strain evidence="22">R1</strain>
        <tissue evidence="22">Leaf</tissue>
    </source>
</reference>
<evidence type="ECO:0000256" key="20">
    <source>
        <dbReference type="SAM" id="MobiDB-lite"/>
    </source>
</evidence>
<feature type="binding site" evidence="17">
    <location>
        <position position="193"/>
    </location>
    <ligand>
        <name>Ca(2+)</name>
        <dbReference type="ChEBI" id="CHEBI:29108"/>
        <label>1</label>
    </ligand>
</feature>
<keyword evidence="13" id="KW-0873">Pyrrolidone carboxylic acid</keyword>
<comment type="subcellular location">
    <subcellularLocation>
        <location evidence="3">Secreted</location>
    </subcellularLocation>
</comment>
<evidence type="ECO:0000256" key="1">
    <source>
        <dbReference type="ARBA" id="ARBA00000189"/>
    </source>
</evidence>
<dbReference type="AlphaFoldDB" id="A0AAQ3STK7"/>
<feature type="binding site" evidence="17">
    <location>
        <position position="197"/>
    </location>
    <ligand>
        <name>Ca(2+)</name>
        <dbReference type="ChEBI" id="CHEBI:29108"/>
        <label>1</label>
    </ligand>
</feature>
<dbReference type="Pfam" id="PF00141">
    <property type="entry name" value="peroxidase"/>
    <property type="match status" value="1"/>
</dbReference>
<feature type="disulfide bond" evidence="19">
    <location>
        <begin position="243"/>
        <end position="442"/>
    </location>
</feature>
<evidence type="ECO:0000256" key="15">
    <source>
        <dbReference type="PIRSR" id="PIRSR600823-1"/>
    </source>
</evidence>
<dbReference type="PANTHER" id="PTHR31517:SF8">
    <property type="entry name" value="PEROXIDASE"/>
    <property type="match status" value="1"/>
</dbReference>
<evidence type="ECO:0000256" key="3">
    <source>
        <dbReference type="ARBA" id="ARBA00004613"/>
    </source>
</evidence>
<evidence type="ECO:0000259" key="21">
    <source>
        <dbReference type="PROSITE" id="PS50873"/>
    </source>
</evidence>
<name>A0AAQ3STK7_PASNO</name>
<organism evidence="22 23">
    <name type="scientific">Paspalum notatum var. saurae</name>
    <dbReference type="NCBI Taxonomy" id="547442"/>
    <lineage>
        <taxon>Eukaryota</taxon>
        <taxon>Viridiplantae</taxon>
        <taxon>Streptophyta</taxon>
        <taxon>Embryophyta</taxon>
        <taxon>Tracheophyta</taxon>
        <taxon>Spermatophyta</taxon>
        <taxon>Magnoliopsida</taxon>
        <taxon>Liliopsida</taxon>
        <taxon>Poales</taxon>
        <taxon>Poaceae</taxon>
        <taxon>PACMAD clade</taxon>
        <taxon>Panicoideae</taxon>
        <taxon>Andropogonodae</taxon>
        <taxon>Paspaleae</taxon>
        <taxon>Paspalinae</taxon>
        <taxon>Paspalum</taxon>
    </lineage>
</organism>
<dbReference type="PROSITE" id="PS00435">
    <property type="entry name" value="PEROXIDASE_1"/>
    <property type="match status" value="1"/>
</dbReference>
<feature type="binding site" description="axial binding residue" evidence="17">
    <location>
        <position position="315"/>
    </location>
    <ligand>
        <name>heme b</name>
        <dbReference type="ChEBI" id="CHEBI:60344"/>
    </ligand>
    <ligandPart>
        <name>Fe</name>
        <dbReference type="ChEBI" id="CHEBI:18248"/>
    </ligandPart>
</feature>
<dbReference type="SUPFAM" id="SSF48113">
    <property type="entry name" value="Heme-dependent peroxidases"/>
    <property type="match status" value="1"/>
</dbReference>
<keyword evidence="12 19" id="KW-1015">Disulfide bond</keyword>
<protein>
    <recommendedName>
        <fullName evidence="5">peroxidase</fullName>
        <ecNumber evidence="5">1.11.1.7</ecNumber>
    </recommendedName>
</protein>
<dbReference type="InterPro" id="IPR002016">
    <property type="entry name" value="Haem_peroxidase"/>
</dbReference>
<evidence type="ECO:0000256" key="7">
    <source>
        <dbReference type="ARBA" id="ARBA00022617"/>
    </source>
</evidence>
<evidence type="ECO:0000256" key="11">
    <source>
        <dbReference type="ARBA" id="ARBA00023004"/>
    </source>
</evidence>
<evidence type="ECO:0000256" key="2">
    <source>
        <dbReference type="ARBA" id="ARBA00002322"/>
    </source>
</evidence>
<feature type="domain" description="Plant heme peroxidase family profile" evidence="21">
    <location>
        <begin position="146"/>
        <end position="446"/>
    </location>
</feature>
<dbReference type="EMBL" id="CP144746">
    <property type="protein sequence ID" value="WVZ60659.1"/>
    <property type="molecule type" value="Genomic_DNA"/>
</dbReference>
<comment type="cofactor">
    <cofactor evidence="17">
        <name>Ca(2+)</name>
        <dbReference type="ChEBI" id="CHEBI:29108"/>
    </cofactor>
    <text evidence="17">Binds 2 calcium ions per subunit.</text>
</comment>
<keyword evidence="10" id="KW-0560">Oxidoreductase</keyword>
<comment type="similarity">
    <text evidence="4">Belongs to the peroxidase family. Ascorbate peroxidase subfamily.</text>
</comment>
<dbReference type="PRINTS" id="PR00458">
    <property type="entry name" value="PEROXIDASE"/>
</dbReference>
<evidence type="ECO:0000256" key="18">
    <source>
        <dbReference type="PIRSR" id="PIRSR600823-4"/>
    </source>
</evidence>
<feature type="compositionally biased region" description="Pro residues" evidence="20">
    <location>
        <begin position="64"/>
        <end position="74"/>
    </location>
</feature>
<feature type="compositionally biased region" description="Basic residues" evidence="20">
    <location>
        <begin position="49"/>
        <end position="59"/>
    </location>
</feature>
<evidence type="ECO:0000256" key="17">
    <source>
        <dbReference type="PIRSR" id="PIRSR600823-3"/>
    </source>
</evidence>
<keyword evidence="11 17" id="KW-0408">Iron</keyword>
<evidence type="ECO:0000313" key="22">
    <source>
        <dbReference type="EMBL" id="WVZ60659.1"/>
    </source>
</evidence>
<dbReference type="InterPro" id="IPR010255">
    <property type="entry name" value="Haem_peroxidase_sf"/>
</dbReference>
<accession>A0AAQ3STK7</accession>